<dbReference type="Pfam" id="PF05044">
    <property type="entry name" value="HPD"/>
    <property type="match status" value="1"/>
</dbReference>
<dbReference type="Gene3D" id="1.10.10.500">
    <property type="entry name" value="Homeo-prospero domain"/>
    <property type="match status" value="1"/>
</dbReference>
<comment type="subcellular location">
    <subcellularLocation>
        <location evidence="1">Nucleus</location>
    </subcellularLocation>
</comment>
<proteinExistence type="predicted"/>
<reference evidence="10 11" key="1">
    <citation type="submission" date="2017-03" db="EMBL/GenBank/DDBJ databases">
        <title>Genome Survey of Euroglyphus maynei.</title>
        <authorList>
            <person name="Arlian L.G."/>
            <person name="Morgan M.S."/>
            <person name="Rider S.D."/>
        </authorList>
    </citation>
    <scope>NUCLEOTIDE SEQUENCE [LARGE SCALE GENOMIC DNA]</scope>
    <source>
        <strain evidence="10">Arlian Lab</strain>
        <tissue evidence="10">Whole body</tissue>
    </source>
</reference>
<comment type="caution">
    <text evidence="10">The sequence shown here is derived from an EMBL/GenBank/DDBJ whole genome shotgun (WGS) entry which is preliminary data.</text>
</comment>
<keyword evidence="8" id="KW-0812">Transmembrane</keyword>
<keyword evidence="3" id="KW-0238">DNA-binding</keyword>
<evidence type="ECO:0000256" key="5">
    <source>
        <dbReference type="ARBA" id="ARBA00023163"/>
    </source>
</evidence>
<dbReference type="GO" id="GO:0000981">
    <property type="term" value="F:DNA-binding transcription factor activity, RNA polymerase II-specific"/>
    <property type="evidence" value="ECO:0007669"/>
    <property type="project" value="TreeGrafter"/>
</dbReference>
<feature type="region of interest" description="Disordered" evidence="7">
    <location>
        <begin position="1"/>
        <end position="26"/>
    </location>
</feature>
<evidence type="ECO:0000256" key="8">
    <source>
        <dbReference type="SAM" id="Phobius"/>
    </source>
</evidence>
<keyword evidence="2" id="KW-0805">Transcription regulation</keyword>
<dbReference type="PANTHER" id="PTHR12198">
    <property type="entry name" value="HOMEOBOX PROTEIN PROSPERO/PROX-1/CEH-26"/>
    <property type="match status" value="1"/>
</dbReference>
<dbReference type="InterPro" id="IPR023082">
    <property type="entry name" value="Homeo_prospero_dom"/>
</dbReference>
<feature type="compositionally biased region" description="Gly residues" evidence="7">
    <location>
        <begin position="309"/>
        <end position="321"/>
    </location>
</feature>
<feature type="region of interest" description="Disordered" evidence="7">
    <location>
        <begin position="307"/>
        <end position="328"/>
    </location>
</feature>
<dbReference type="InterPro" id="IPR039350">
    <property type="entry name" value="Prospero_homeodomain"/>
</dbReference>
<name>A0A1Y3AWB8_EURMA</name>
<feature type="compositionally biased region" description="Low complexity" evidence="7">
    <location>
        <begin position="1"/>
        <end position="14"/>
    </location>
</feature>
<evidence type="ECO:0000256" key="7">
    <source>
        <dbReference type="SAM" id="MobiDB-lite"/>
    </source>
</evidence>
<accession>A0A1Y3AWB8</accession>
<dbReference type="PANTHER" id="PTHR12198:SF0">
    <property type="entry name" value="HOMEOBOX PROTEIN PROSPERO"/>
    <property type="match status" value="1"/>
</dbReference>
<sequence>QQQLQLQQRQTQPQNDHRSSLKDSTKVGATDLLAQMLDAKYSRQIKTAASPNNGHHKNGRDTAGSPFVMAAATAASFETSPVSKQSSFVYPPNAGGFYGKQASGIYGRDTPVMANMNGVRDSISSNLYGKPASSTASPVMAAEQTEAISLVVGPAKKRRNKVTDSRLPVRTPTRITRNDEHLRETSSVSPPLLSNGGSVHFPAAAATEFFDPTAINANSTTFPFAEHTAAAAARLAGTLFNVDDVDQLKNTTTNCSSVNGAATGGTDAVANAVAAAATAHHLRMFVASRASPDSMSGGYPGAVLSSYGRGSGTGSENGGDGSETNDTQSLYDPSMPMISFSNNQFPSLTSYSDSISLTSLHTSTLSPMHLRKAKLMFFYVRYPKQHRAIGQMVLEFPGESGWASFIHDCCSFLEGNQLYLYVVRGCSCAMTDNKKSQTTYSLIVFKAFVPTMQIVPGSSRASDPRARIQARARARAQSPFSMLMYCPRNIPQRGDTNIKKAKRERPLSYYYYYYYGTVGSRALYNLVVVVVVVGRLS</sequence>
<protein>
    <recommendedName>
        <fullName evidence="9">Prospero domain-containing protein</fullName>
    </recommendedName>
</protein>
<keyword evidence="8" id="KW-0472">Membrane</keyword>
<evidence type="ECO:0000256" key="4">
    <source>
        <dbReference type="ARBA" id="ARBA00023155"/>
    </source>
</evidence>
<evidence type="ECO:0000256" key="6">
    <source>
        <dbReference type="ARBA" id="ARBA00023242"/>
    </source>
</evidence>
<feature type="non-terminal residue" evidence="10">
    <location>
        <position position="1"/>
    </location>
</feature>
<feature type="domain" description="Prospero" evidence="9">
    <location>
        <begin position="364"/>
        <end position="384"/>
    </location>
</feature>
<dbReference type="GO" id="GO:0000978">
    <property type="term" value="F:RNA polymerase II cis-regulatory region sequence-specific DNA binding"/>
    <property type="evidence" value="ECO:0007669"/>
    <property type="project" value="TreeGrafter"/>
</dbReference>
<evidence type="ECO:0000256" key="3">
    <source>
        <dbReference type="ARBA" id="ARBA00023125"/>
    </source>
</evidence>
<evidence type="ECO:0000256" key="1">
    <source>
        <dbReference type="ARBA" id="ARBA00004123"/>
    </source>
</evidence>
<organism evidence="10 11">
    <name type="scientific">Euroglyphus maynei</name>
    <name type="common">Mayne's house dust mite</name>
    <dbReference type="NCBI Taxonomy" id="6958"/>
    <lineage>
        <taxon>Eukaryota</taxon>
        <taxon>Metazoa</taxon>
        <taxon>Ecdysozoa</taxon>
        <taxon>Arthropoda</taxon>
        <taxon>Chelicerata</taxon>
        <taxon>Arachnida</taxon>
        <taxon>Acari</taxon>
        <taxon>Acariformes</taxon>
        <taxon>Sarcoptiformes</taxon>
        <taxon>Astigmata</taxon>
        <taxon>Psoroptidia</taxon>
        <taxon>Analgoidea</taxon>
        <taxon>Pyroglyphidae</taxon>
        <taxon>Pyroglyphinae</taxon>
        <taxon>Euroglyphus</taxon>
    </lineage>
</organism>
<dbReference type="AlphaFoldDB" id="A0A1Y3AWB8"/>
<dbReference type="OrthoDB" id="10038576at2759"/>
<evidence type="ECO:0000256" key="2">
    <source>
        <dbReference type="ARBA" id="ARBA00023015"/>
    </source>
</evidence>
<feature type="transmembrane region" description="Helical" evidence="8">
    <location>
        <begin position="512"/>
        <end position="533"/>
    </location>
</feature>
<dbReference type="GO" id="GO:0007399">
    <property type="term" value="P:nervous system development"/>
    <property type="evidence" value="ECO:0007669"/>
    <property type="project" value="UniProtKB-ARBA"/>
</dbReference>
<dbReference type="GO" id="GO:0005634">
    <property type="term" value="C:nucleus"/>
    <property type="evidence" value="ECO:0007669"/>
    <property type="project" value="UniProtKB-SubCell"/>
</dbReference>
<evidence type="ECO:0000259" key="9">
    <source>
        <dbReference type="Pfam" id="PF05044"/>
    </source>
</evidence>
<keyword evidence="5" id="KW-0804">Transcription</keyword>
<keyword evidence="8" id="KW-1133">Transmembrane helix</keyword>
<evidence type="ECO:0000313" key="10">
    <source>
        <dbReference type="EMBL" id="OTF72277.1"/>
    </source>
</evidence>
<dbReference type="EMBL" id="MUJZ01056981">
    <property type="protein sequence ID" value="OTF72277.1"/>
    <property type="molecule type" value="Genomic_DNA"/>
</dbReference>
<keyword evidence="4" id="KW-0371">Homeobox</keyword>
<dbReference type="GO" id="GO:0048468">
    <property type="term" value="P:cell development"/>
    <property type="evidence" value="ECO:0007669"/>
    <property type="project" value="UniProtKB-ARBA"/>
</dbReference>
<gene>
    <name evidence="10" type="ORF">BLA29_002369</name>
</gene>
<keyword evidence="6" id="KW-0539">Nucleus</keyword>
<evidence type="ECO:0000313" key="11">
    <source>
        <dbReference type="Proteomes" id="UP000194236"/>
    </source>
</evidence>
<feature type="compositionally biased region" description="Basic and acidic residues" evidence="7">
    <location>
        <begin position="15"/>
        <end position="25"/>
    </location>
</feature>
<keyword evidence="11" id="KW-1185">Reference proteome</keyword>
<dbReference type="InterPro" id="IPR037131">
    <property type="entry name" value="Homeo_prospero_dom_sf"/>
</dbReference>
<dbReference type="Proteomes" id="UP000194236">
    <property type="component" value="Unassembled WGS sequence"/>
</dbReference>